<sequence>MPNLKNSMVPQELLVVGAVLKTGIFDVLQEKPCGLDWNPRSYRVKKLNSFPAISRRELQRSI</sequence>
<accession>A0A2C6MDX2</accession>
<name>A0A2C6MDX2_9FIRM</name>
<protein>
    <submittedName>
        <fullName evidence="1">Uncharacterized protein</fullName>
    </submittedName>
</protein>
<organism evidence="1 2">
    <name type="scientific">Desulforamulus profundi</name>
    <dbReference type="NCBI Taxonomy" id="1383067"/>
    <lineage>
        <taxon>Bacteria</taxon>
        <taxon>Bacillati</taxon>
        <taxon>Bacillota</taxon>
        <taxon>Clostridia</taxon>
        <taxon>Eubacteriales</taxon>
        <taxon>Peptococcaceae</taxon>
        <taxon>Desulforamulus</taxon>
    </lineage>
</organism>
<evidence type="ECO:0000313" key="1">
    <source>
        <dbReference type="EMBL" id="PHJ37795.1"/>
    </source>
</evidence>
<reference evidence="1 2" key="1">
    <citation type="submission" date="2013-09" db="EMBL/GenBank/DDBJ databases">
        <title>Biodegradation of hydrocarbons in the deep terrestrial subsurface : characterization of a microbial consortium composed of two Desulfotomaculum species originating from a deep geological formation.</title>
        <authorList>
            <person name="Aullo T."/>
            <person name="Berlendis S."/>
            <person name="Lascourreges J.-F."/>
            <person name="Dessort D."/>
            <person name="Saint-Laurent S."/>
            <person name="Schraauwers B."/>
            <person name="Mas J."/>
            <person name="Magot M."/>
            <person name="Ranchou-Peyruse A."/>
        </authorList>
    </citation>
    <scope>NUCLEOTIDE SEQUENCE [LARGE SCALE GENOMIC DNA]</scope>
    <source>
        <strain evidence="1 2">Bs107</strain>
    </source>
</reference>
<dbReference type="RefSeq" id="WP_099083453.1">
    <property type="nucleotide sequence ID" value="NZ_AWQQ01000079.1"/>
</dbReference>
<evidence type="ECO:0000313" key="2">
    <source>
        <dbReference type="Proteomes" id="UP000222564"/>
    </source>
</evidence>
<dbReference type="AlphaFoldDB" id="A0A2C6MDX2"/>
<gene>
    <name evidence="1" type="ORF">P378_13800</name>
</gene>
<dbReference type="EMBL" id="AWQQ01000079">
    <property type="protein sequence ID" value="PHJ37795.1"/>
    <property type="molecule type" value="Genomic_DNA"/>
</dbReference>
<proteinExistence type="predicted"/>
<comment type="caution">
    <text evidence="1">The sequence shown here is derived from an EMBL/GenBank/DDBJ whole genome shotgun (WGS) entry which is preliminary data.</text>
</comment>
<dbReference type="Proteomes" id="UP000222564">
    <property type="component" value="Unassembled WGS sequence"/>
</dbReference>
<keyword evidence="2" id="KW-1185">Reference proteome</keyword>